<dbReference type="OrthoDB" id="6910278at2759"/>
<evidence type="ECO:0000313" key="1">
    <source>
        <dbReference type="EMBL" id="CAF4940748.1"/>
    </source>
</evidence>
<dbReference type="EMBL" id="CAJOBZ010000066">
    <property type="protein sequence ID" value="CAF4940748.1"/>
    <property type="molecule type" value="Genomic_DNA"/>
</dbReference>
<keyword evidence="2" id="KW-1185">Reference proteome</keyword>
<comment type="caution">
    <text evidence="1">The sequence shown here is derived from an EMBL/GenBank/DDBJ whole genome shotgun (WGS) entry which is preliminary data.</text>
</comment>
<protein>
    <submittedName>
        <fullName evidence="1">Uncharacterized protein</fullName>
    </submittedName>
</protein>
<gene>
    <name evidence="1" type="ORF">PMACD_LOCUS14706</name>
</gene>
<sequence length="159" mass="18380">MPDKNASTSCPLPPSNFSLDINTSNMPLAWRNFNTSQAQVGMCMKWLYSNAPPHVKKHEMIFPMVGHSLPSDRVFAKIEKEVKKMSVICDPQMYVNLFTKHVTIVKHLGVDVEVYDWKNKVTNVCKPPGSWHFKIYYKRFVLHKGHQNVSVQGEENYRN</sequence>
<proteinExistence type="predicted"/>
<dbReference type="AlphaFoldDB" id="A0A821XBY5"/>
<dbReference type="Proteomes" id="UP000663880">
    <property type="component" value="Unassembled WGS sequence"/>
</dbReference>
<reference evidence="1" key="1">
    <citation type="submission" date="2021-02" db="EMBL/GenBank/DDBJ databases">
        <authorList>
            <person name="Steward A R."/>
        </authorList>
    </citation>
    <scope>NUCLEOTIDE SEQUENCE</scope>
</reference>
<organism evidence="1 2">
    <name type="scientific">Pieris macdunnoughi</name>
    <dbReference type="NCBI Taxonomy" id="345717"/>
    <lineage>
        <taxon>Eukaryota</taxon>
        <taxon>Metazoa</taxon>
        <taxon>Ecdysozoa</taxon>
        <taxon>Arthropoda</taxon>
        <taxon>Hexapoda</taxon>
        <taxon>Insecta</taxon>
        <taxon>Pterygota</taxon>
        <taxon>Neoptera</taxon>
        <taxon>Endopterygota</taxon>
        <taxon>Lepidoptera</taxon>
        <taxon>Glossata</taxon>
        <taxon>Ditrysia</taxon>
        <taxon>Papilionoidea</taxon>
        <taxon>Pieridae</taxon>
        <taxon>Pierinae</taxon>
        <taxon>Pieris</taxon>
    </lineage>
</organism>
<evidence type="ECO:0000313" key="2">
    <source>
        <dbReference type="Proteomes" id="UP000663880"/>
    </source>
</evidence>
<name>A0A821XBY5_9NEOP</name>
<accession>A0A821XBY5</accession>